<feature type="compositionally biased region" description="Basic residues" evidence="1">
    <location>
        <begin position="25"/>
        <end position="37"/>
    </location>
</feature>
<feature type="region of interest" description="Disordered" evidence="1">
    <location>
        <begin position="1"/>
        <end position="37"/>
    </location>
</feature>
<accession>A0A2D0NFU8</accession>
<gene>
    <name evidence="2" type="ORF">CRP01_07015</name>
</gene>
<proteinExistence type="predicted"/>
<evidence type="ECO:0000313" key="3">
    <source>
        <dbReference type="Proteomes" id="UP000223913"/>
    </source>
</evidence>
<reference evidence="2 3" key="1">
    <citation type="submission" date="2017-10" db="EMBL/GenBank/DDBJ databases">
        <title>The draft genome sequence of Lewinella nigricans NBRC 102662.</title>
        <authorList>
            <person name="Wang K."/>
        </authorList>
    </citation>
    <scope>NUCLEOTIDE SEQUENCE [LARGE SCALE GENOMIC DNA]</scope>
    <source>
        <strain evidence="2 3">NBRC 102662</strain>
    </source>
</reference>
<dbReference type="EMBL" id="PDUD01000010">
    <property type="protein sequence ID" value="PHN07374.1"/>
    <property type="molecule type" value="Genomic_DNA"/>
</dbReference>
<feature type="compositionally biased region" description="Polar residues" evidence="1">
    <location>
        <begin position="12"/>
        <end position="21"/>
    </location>
</feature>
<keyword evidence="3" id="KW-1185">Reference proteome</keyword>
<organism evidence="2 3">
    <name type="scientific">Flavilitoribacter nigricans (strain ATCC 23147 / DSM 23189 / NBRC 102662 / NCIMB 1420 / SS-2)</name>
    <name type="common">Lewinella nigricans</name>
    <dbReference type="NCBI Taxonomy" id="1122177"/>
    <lineage>
        <taxon>Bacteria</taxon>
        <taxon>Pseudomonadati</taxon>
        <taxon>Bacteroidota</taxon>
        <taxon>Saprospiria</taxon>
        <taxon>Saprospirales</taxon>
        <taxon>Lewinellaceae</taxon>
        <taxon>Flavilitoribacter</taxon>
    </lineage>
</organism>
<name>A0A2D0NFU8_FLAN2</name>
<protein>
    <submittedName>
        <fullName evidence="2">Uncharacterized protein</fullName>
    </submittedName>
</protein>
<sequence length="64" mass="7703">MKDKKKTGKQKQNAPAQNHTSEGPRRRRLTPVNKTKYKINRYQLSEDFEDEDDLLYYDQLDDED</sequence>
<comment type="caution">
    <text evidence="2">The sequence shown here is derived from an EMBL/GenBank/DDBJ whole genome shotgun (WGS) entry which is preliminary data.</text>
</comment>
<evidence type="ECO:0000256" key="1">
    <source>
        <dbReference type="SAM" id="MobiDB-lite"/>
    </source>
</evidence>
<dbReference type="AlphaFoldDB" id="A0A2D0NFU8"/>
<dbReference type="Proteomes" id="UP000223913">
    <property type="component" value="Unassembled WGS sequence"/>
</dbReference>
<dbReference type="RefSeq" id="WP_099149304.1">
    <property type="nucleotide sequence ID" value="NZ_PDUD01000010.1"/>
</dbReference>
<evidence type="ECO:0000313" key="2">
    <source>
        <dbReference type="EMBL" id="PHN07374.1"/>
    </source>
</evidence>